<evidence type="ECO:0000256" key="10">
    <source>
        <dbReference type="ARBA" id="ARBA00022989"/>
    </source>
</evidence>
<organism evidence="17 18">
    <name type="scientific">Spiroplasma chinense</name>
    <dbReference type="NCBI Taxonomy" id="216932"/>
    <lineage>
        <taxon>Bacteria</taxon>
        <taxon>Bacillati</taxon>
        <taxon>Mycoplasmatota</taxon>
        <taxon>Mollicutes</taxon>
        <taxon>Entomoplasmatales</taxon>
        <taxon>Spiroplasmataceae</taxon>
        <taxon>Spiroplasma</taxon>
    </lineage>
</organism>
<dbReference type="GO" id="GO:0005351">
    <property type="term" value="F:carbohydrate:proton symporter activity"/>
    <property type="evidence" value="ECO:0007669"/>
    <property type="project" value="InterPro"/>
</dbReference>
<dbReference type="GO" id="GO:0005886">
    <property type="term" value="C:plasma membrane"/>
    <property type="evidence" value="ECO:0007669"/>
    <property type="project" value="UniProtKB-SubCell"/>
</dbReference>
<dbReference type="InterPro" id="IPR004715">
    <property type="entry name" value="PTS_IIA_fruc"/>
</dbReference>
<reference evidence="17 18" key="1">
    <citation type="submission" date="2019-08" db="EMBL/GenBank/DDBJ databases">
        <title>Complete genome sequence of Spiroplasma chinense CCH (DSM 19755).</title>
        <authorList>
            <person name="Shen H.-Y."/>
            <person name="Lin Y.-C."/>
            <person name="Chou L."/>
            <person name="Kuo C.-H."/>
        </authorList>
    </citation>
    <scope>NUCLEOTIDE SEQUENCE [LARGE SCALE GENOMIC DNA]</scope>
    <source>
        <strain evidence="17 18">CCH</strain>
    </source>
</reference>
<evidence type="ECO:0000256" key="11">
    <source>
        <dbReference type="ARBA" id="ARBA00023136"/>
    </source>
</evidence>
<feature type="transmembrane region" description="Helical" evidence="13">
    <location>
        <begin position="579"/>
        <end position="599"/>
    </location>
</feature>
<keyword evidence="12" id="KW-0175">Coiled coil</keyword>
<dbReference type="InterPro" id="IPR002178">
    <property type="entry name" value="PTS_EIIA_type-2_dom"/>
</dbReference>
<dbReference type="InterPro" id="IPR013011">
    <property type="entry name" value="PTS_EIIB_2"/>
</dbReference>
<dbReference type="Proteomes" id="UP000323144">
    <property type="component" value="Chromosome"/>
</dbReference>
<dbReference type="EMBL" id="CP043026">
    <property type="protein sequence ID" value="QEH61789.1"/>
    <property type="molecule type" value="Genomic_DNA"/>
</dbReference>
<feature type="domain" description="PTS EIIC type-2" evidence="16">
    <location>
        <begin position="281"/>
        <end position="710"/>
    </location>
</feature>
<feature type="transmembrane region" description="Helical" evidence="13">
    <location>
        <begin position="400"/>
        <end position="418"/>
    </location>
</feature>
<dbReference type="KEGG" id="schi:SCHIN_v1c05920"/>
<dbReference type="PANTHER" id="PTHR30505">
    <property type="entry name" value="FRUCTOSE-LIKE PERMEASE"/>
    <property type="match status" value="1"/>
</dbReference>
<feature type="coiled-coil region" evidence="12">
    <location>
        <begin position="731"/>
        <end position="790"/>
    </location>
</feature>
<keyword evidence="4" id="KW-0597">Phosphoprotein</keyword>
<dbReference type="AlphaFoldDB" id="A0A5B9Y526"/>
<dbReference type="CDD" id="cd05569">
    <property type="entry name" value="PTS_IIB_fructose"/>
    <property type="match status" value="1"/>
</dbReference>
<evidence type="ECO:0000313" key="18">
    <source>
        <dbReference type="Proteomes" id="UP000323144"/>
    </source>
</evidence>
<dbReference type="InterPro" id="IPR050864">
    <property type="entry name" value="Bacterial_PTS_Sugar_Transport"/>
</dbReference>
<dbReference type="Pfam" id="PF02302">
    <property type="entry name" value="PTS_IIB"/>
    <property type="match status" value="1"/>
</dbReference>
<dbReference type="PROSITE" id="PS51104">
    <property type="entry name" value="PTS_EIIC_TYPE_2"/>
    <property type="match status" value="1"/>
</dbReference>
<proteinExistence type="predicted"/>
<dbReference type="NCBIfam" id="TIGR00848">
    <property type="entry name" value="fruA"/>
    <property type="match status" value="1"/>
</dbReference>
<dbReference type="PROSITE" id="PS51094">
    <property type="entry name" value="PTS_EIIA_TYPE_2"/>
    <property type="match status" value="1"/>
</dbReference>
<comment type="subcellular location">
    <subcellularLocation>
        <location evidence="1">Cell inner membrane</location>
        <topology evidence="1">Multi-pass membrane protein</topology>
    </subcellularLocation>
</comment>
<feature type="transmembrane region" description="Helical" evidence="13">
    <location>
        <begin position="285"/>
        <end position="314"/>
    </location>
</feature>
<evidence type="ECO:0000256" key="3">
    <source>
        <dbReference type="ARBA" id="ARBA00022475"/>
    </source>
</evidence>
<feature type="transmembrane region" description="Helical" evidence="13">
    <location>
        <begin position="487"/>
        <end position="509"/>
    </location>
</feature>
<dbReference type="InterPro" id="IPR016152">
    <property type="entry name" value="PTrfase/Anion_transptr"/>
</dbReference>
<evidence type="ECO:0000259" key="15">
    <source>
        <dbReference type="PROSITE" id="PS51099"/>
    </source>
</evidence>
<evidence type="ECO:0000256" key="13">
    <source>
        <dbReference type="SAM" id="Phobius"/>
    </source>
</evidence>
<dbReference type="RefSeq" id="WP_166508174.1">
    <property type="nucleotide sequence ID" value="NZ_CP043026.1"/>
</dbReference>
<evidence type="ECO:0000256" key="8">
    <source>
        <dbReference type="ARBA" id="ARBA00022692"/>
    </source>
</evidence>
<keyword evidence="7" id="KW-0598">Phosphotransferase system</keyword>
<dbReference type="InterPro" id="IPR036095">
    <property type="entry name" value="PTS_EIIB-like_sf"/>
</dbReference>
<keyword evidence="2" id="KW-0813">Transport</keyword>
<accession>A0A5B9Y526</accession>
<evidence type="ECO:0000256" key="7">
    <source>
        <dbReference type="ARBA" id="ARBA00022683"/>
    </source>
</evidence>
<dbReference type="CDD" id="cd00211">
    <property type="entry name" value="PTS_IIA_fru"/>
    <property type="match status" value="1"/>
</dbReference>
<evidence type="ECO:0000256" key="2">
    <source>
        <dbReference type="ARBA" id="ARBA00022448"/>
    </source>
</evidence>
<feature type="transmembrane region" description="Helical" evidence="13">
    <location>
        <begin position="611"/>
        <end position="631"/>
    </location>
</feature>
<dbReference type="Pfam" id="PF00359">
    <property type="entry name" value="PTS_EIIA_2"/>
    <property type="match status" value="1"/>
</dbReference>
<dbReference type="GO" id="GO:0016301">
    <property type="term" value="F:kinase activity"/>
    <property type="evidence" value="ECO:0007669"/>
    <property type="project" value="UniProtKB-KW"/>
</dbReference>
<dbReference type="InterPro" id="IPR006327">
    <property type="entry name" value="PTS_IIC_fruc"/>
</dbReference>
<evidence type="ECO:0000256" key="9">
    <source>
        <dbReference type="ARBA" id="ARBA00022777"/>
    </source>
</evidence>
<keyword evidence="5" id="KW-0762">Sugar transport</keyword>
<sequence length="881" mass="94914">MEKILNTKNIFLDEKLVDQKSVFEFIANAALKDKVISDSEALINGFNSRESEGSTGFEDGFAIPHARIKEAKEAAIYVVRLANGIEWNSMDGKPTKVIIALIVPDGKNDEHLAILSDVAVKLMDSNFKKVLNTATDAKKVLEAFSAKKQVSKTKANKEGLNILAITSCVTGIAHTYMAEEKLLNEVPKMGHNIRVETHGSKGVGNAFSQKEIENADLVIFAVDINIDNSRFAGKKFYQVKVAKAIKDPQGLVTEAIENGKELSGNSKVSFNSNSKAGKDSVMQHILAGISYMIPVIVMGGIAIAFSLGVAKAIWGPESNTMGQVPLKFADVANGTIIQLIGGQWYVPESLDTSMINLLNINEYAMVENGFIYALNNDLTKGAQLLSEIKSQWGPLRTLEMIGSGAFTLMIPILAGFIGNSIAGRAAIAPAMVGAFIGNDAGNFAAYGNMLPVQTPTGFIGAIVAGLLVGYTVRWINTWNVPRSLAPAMPIFFIPLVVGLGISLLFIYVIGTPIGYVMGKFGEAIESAYTGKGNVGVFLGLGLGVLLGAMASFDMGGPINKIAFVTSSALITQDITQPMGALAAAIPVAPLGMGLSTIFFKKFFTPDERGMGISAIIMGTIGISEGAIPFAIRDPKRAIASNVVGGMVAGGIAGALMVNNFAAHGGPIVAILGAVPYGWETVYFFIAVACGTTVTVLMYGSWMLADAGKPGSVKENHVNYLAKIATNKKDNISEINSSILKLKGEMSALRKEEKLTNKDNSSKLNDLKIKIEKLNSEIVNEKNLYKEAKLVAKTSYKEASKQEKEFIKSQRSGIKEFVANSKENYKKELEKLNSNDFRGNKLAMIENKQNKNLAKENYLNSINNDQVKRREKYVQMYNSKLV</sequence>
<dbReference type="SUPFAM" id="SSF52794">
    <property type="entry name" value="PTS system IIB component-like"/>
    <property type="match status" value="1"/>
</dbReference>
<feature type="transmembrane region" description="Helical" evidence="13">
    <location>
        <begin position="457"/>
        <end position="475"/>
    </location>
</feature>
<dbReference type="GO" id="GO:0009401">
    <property type="term" value="P:phosphoenolpyruvate-dependent sugar phosphotransferase system"/>
    <property type="evidence" value="ECO:0007669"/>
    <property type="project" value="UniProtKB-KW"/>
</dbReference>
<feature type="domain" description="PTS EIIA type-2" evidence="14">
    <location>
        <begin position="3"/>
        <end position="147"/>
    </location>
</feature>
<keyword evidence="3" id="KW-1003">Cell membrane</keyword>
<dbReference type="NCBIfam" id="TIGR00829">
    <property type="entry name" value="FRU"/>
    <property type="match status" value="1"/>
</dbReference>
<dbReference type="Gene3D" id="3.40.50.2300">
    <property type="match status" value="1"/>
</dbReference>
<dbReference type="Gene3D" id="3.40.930.10">
    <property type="entry name" value="Mannitol-specific EII, Chain A"/>
    <property type="match status" value="1"/>
</dbReference>
<dbReference type="InterPro" id="IPR003353">
    <property type="entry name" value="PTS_IIB_fruc"/>
</dbReference>
<dbReference type="SUPFAM" id="SSF55804">
    <property type="entry name" value="Phoshotransferase/anion transport protein"/>
    <property type="match status" value="1"/>
</dbReference>
<keyword evidence="10 13" id="KW-1133">Transmembrane helix</keyword>
<feature type="transmembrane region" description="Helical" evidence="13">
    <location>
        <begin position="681"/>
        <end position="704"/>
    </location>
</feature>
<keyword evidence="11 13" id="KW-0472">Membrane</keyword>
<evidence type="ECO:0000256" key="6">
    <source>
        <dbReference type="ARBA" id="ARBA00022679"/>
    </source>
</evidence>
<feature type="domain" description="PTS EIIB type-2" evidence="15">
    <location>
        <begin position="162"/>
        <end position="257"/>
    </location>
</feature>
<feature type="transmembrane region" description="Helical" evidence="13">
    <location>
        <begin position="536"/>
        <end position="558"/>
    </location>
</feature>
<dbReference type="GO" id="GO:0090563">
    <property type="term" value="F:protein-phosphocysteine-sugar phosphotransferase activity"/>
    <property type="evidence" value="ECO:0007669"/>
    <property type="project" value="TreeGrafter"/>
</dbReference>
<keyword evidence="18" id="KW-1185">Reference proteome</keyword>
<evidence type="ECO:0000259" key="14">
    <source>
        <dbReference type="PROSITE" id="PS51094"/>
    </source>
</evidence>
<keyword evidence="9" id="KW-0418">Kinase</keyword>
<evidence type="ECO:0000256" key="12">
    <source>
        <dbReference type="SAM" id="Coils"/>
    </source>
</evidence>
<evidence type="ECO:0000256" key="5">
    <source>
        <dbReference type="ARBA" id="ARBA00022597"/>
    </source>
</evidence>
<evidence type="ECO:0000313" key="17">
    <source>
        <dbReference type="EMBL" id="QEH61789.1"/>
    </source>
</evidence>
<dbReference type="InterPro" id="IPR003501">
    <property type="entry name" value="PTS_EIIB_2/3"/>
</dbReference>
<keyword evidence="8 13" id="KW-0812">Transmembrane</keyword>
<dbReference type="GO" id="GO:0022877">
    <property type="term" value="F:protein-N(PI)-phosphohistidine-fructose phosphotransferase system transporter activity"/>
    <property type="evidence" value="ECO:0007669"/>
    <property type="project" value="InterPro"/>
</dbReference>
<keyword evidence="6" id="KW-0808">Transferase</keyword>
<evidence type="ECO:0000259" key="16">
    <source>
        <dbReference type="PROSITE" id="PS51104"/>
    </source>
</evidence>
<dbReference type="PANTHER" id="PTHR30505:SF0">
    <property type="entry name" value="FRUCTOSE-LIKE PTS SYSTEM EIIBC COMPONENT-RELATED"/>
    <property type="match status" value="1"/>
</dbReference>
<evidence type="ECO:0000256" key="1">
    <source>
        <dbReference type="ARBA" id="ARBA00004429"/>
    </source>
</evidence>
<dbReference type="NCBIfam" id="TIGR01427">
    <property type="entry name" value="PTS_IIC_fructo"/>
    <property type="match status" value="1"/>
</dbReference>
<dbReference type="InterPro" id="IPR013014">
    <property type="entry name" value="PTS_EIIC_2"/>
</dbReference>
<gene>
    <name evidence="17" type="primary">fruA</name>
    <name evidence="17" type="ORF">SCHIN_v1c05920</name>
</gene>
<evidence type="ECO:0000256" key="4">
    <source>
        <dbReference type="ARBA" id="ARBA00022553"/>
    </source>
</evidence>
<name>A0A5B9Y526_9MOLU</name>
<feature type="transmembrane region" description="Helical" evidence="13">
    <location>
        <begin position="638"/>
        <end position="661"/>
    </location>
</feature>
<protein>
    <submittedName>
        <fullName evidence="17">PTS system fructose-specific IIABC component</fullName>
    </submittedName>
</protein>
<dbReference type="PROSITE" id="PS51099">
    <property type="entry name" value="PTS_EIIB_TYPE_2"/>
    <property type="match status" value="1"/>
</dbReference>